<sequence length="886" mass="97623">MSKMNKDDQLLQPNPLNRKGSFQTDSSLDQSAPSAAGSTFSDPGTTTSSVAGGDLTTQRAPSSTLLIGSKEPGVKANASTGYCGMLSSPTNRPTTSVIKNNPHSKTAVGRLTYELTDLPPLFVATVETLCPKTSAQEPIDNWEAVAHKRLRKDAVREMIAKTIKVDDLANVAINQDGNGTLDQVVVPVSPETQALTQNLVPGQTELDHTKMMAKKAEADSKEEAASKAAAHRPVACKILPQKDIDDKKKAELYWKSFDSLIQMRTSQIDDPSGTSRHTCYIQDFPSVINGPNKINPFLCSQRAVPMEVGSGLSLGLRIQPSLNTDHKCLHLDFDLVAYDPKGSLHSALFDAFGKNGLLSKPLEHLTVLAGLLKGLQVRCKYVVEKDPLEPGKKASLLDSKNSYRGRLFRIADVKIPEDVKFNVGTETYTVASFFNERKCNLWFCNAQPVRLTYASKITMGKVLFEVANNVVFVPNVRDIVQQPAELAKKILARSNFEASINVAVAEDNVTGACRTHASFLTRIRQGLELPLSDDTSLVMAQAQVADIGTAAEVQKKKNSKTKLYNILHGTTATNRTRLVLGLMESSSMVRKQLRKFTDYEANTLLVDVTKDYMRKCIATRNNDDPYFPQSVMDKCNFKLGGTNYSTNVLDVGPSIAAVVASTDSTALQFPGSVTIQQTFDEYTTRGAEDKTTLTAPVLPRVLSLRSMMEKRFEAWSNPQKPPKDILFYRSGINFDNNATIEHEYQGIKAAFNSKWPGFEQPCITCVVYNKNAQITFFRDSQLSSKLDLDAATVPPAPEIVFGTNVGQAQKYKYYVLKNEIGFDEAELKQLQDRTAKALPLVWASKLAARVHDYYYDTFKLEASVLSRNFKVEDDHNVVAAGAKCLF</sequence>
<dbReference type="GO" id="GO:0005737">
    <property type="term" value="C:cytoplasm"/>
    <property type="evidence" value="ECO:0000318"/>
    <property type="project" value="GO_Central"/>
</dbReference>
<feature type="compositionally biased region" description="Polar residues" evidence="1">
    <location>
        <begin position="11"/>
        <end position="66"/>
    </location>
</feature>
<dbReference type="PANTHER" id="PTHR22891">
    <property type="entry name" value="EUKARYOTIC TRANSLATION INITIATION FACTOR 2C"/>
    <property type="match status" value="1"/>
</dbReference>
<organism evidence="3 4">
    <name type="scientific">Phaeosphaeria nodorum (strain SN15 / ATCC MYA-4574 / FGSC 10173)</name>
    <name type="common">Glume blotch fungus</name>
    <name type="synonym">Parastagonospora nodorum</name>
    <dbReference type="NCBI Taxonomy" id="321614"/>
    <lineage>
        <taxon>Eukaryota</taxon>
        <taxon>Fungi</taxon>
        <taxon>Dikarya</taxon>
        <taxon>Ascomycota</taxon>
        <taxon>Pezizomycotina</taxon>
        <taxon>Dothideomycetes</taxon>
        <taxon>Pleosporomycetidae</taxon>
        <taxon>Pleosporales</taxon>
        <taxon>Pleosporineae</taxon>
        <taxon>Phaeosphaeriaceae</taxon>
        <taxon>Parastagonospora</taxon>
    </lineage>
</organism>
<dbReference type="SMART" id="SM00950">
    <property type="entry name" value="Piwi"/>
    <property type="match status" value="1"/>
</dbReference>
<dbReference type="SUPFAM" id="SSF53098">
    <property type="entry name" value="Ribonuclease H-like"/>
    <property type="match status" value="1"/>
</dbReference>
<dbReference type="AlphaFoldDB" id="Q0U676"/>
<feature type="region of interest" description="Disordered" evidence="1">
    <location>
        <begin position="1"/>
        <end position="72"/>
    </location>
</feature>
<dbReference type="Gene3D" id="3.30.420.10">
    <property type="entry name" value="Ribonuclease H-like superfamily/Ribonuclease H"/>
    <property type="match status" value="1"/>
</dbReference>
<dbReference type="Proteomes" id="UP000001055">
    <property type="component" value="Unassembled WGS sequence"/>
</dbReference>
<dbReference type="InParanoid" id="Q0U676"/>
<name>Q0U676_PHANO</name>
<feature type="domain" description="Piwi" evidence="2">
    <location>
        <begin position="578"/>
        <end position="855"/>
    </location>
</feature>
<dbReference type="VEuPathDB" id="FungiDB:JI435_127380"/>
<dbReference type="RefSeq" id="XP_001802958.1">
    <property type="nucleotide sequence ID" value="XM_001802906.1"/>
</dbReference>
<protein>
    <recommendedName>
        <fullName evidence="2">Piwi domain-containing protein</fullName>
    </recommendedName>
</protein>
<dbReference type="GO" id="GO:0004521">
    <property type="term" value="F:RNA endonuclease activity"/>
    <property type="evidence" value="ECO:0000318"/>
    <property type="project" value="GO_Central"/>
</dbReference>
<dbReference type="GO" id="GO:0003727">
    <property type="term" value="F:single-stranded RNA binding"/>
    <property type="evidence" value="ECO:0000318"/>
    <property type="project" value="GO_Central"/>
</dbReference>
<evidence type="ECO:0000259" key="2">
    <source>
        <dbReference type="SMART" id="SM00950"/>
    </source>
</evidence>
<dbReference type="GO" id="GO:0005634">
    <property type="term" value="C:nucleus"/>
    <property type="evidence" value="ECO:0000318"/>
    <property type="project" value="GO_Central"/>
</dbReference>
<dbReference type="EMBL" id="CH445347">
    <property type="protein sequence ID" value="EAT80036.2"/>
    <property type="molecule type" value="Genomic_DNA"/>
</dbReference>
<gene>
    <name evidence="3" type="ORF">SNOG_12738</name>
</gene>
<dbReference type="GO" id="GO:0031047">
    <property type="term" value="P:regulatory ncRNA-mediated gene silencing"/>
    <property type="evidence" value="ECO:0000318"/>
    <property type="project" value="GO_Central"/>
</dbReference>
<dbReference type="InterPro" id="IPR012337">
    <property type="entry name" value="RNaseH-like_sf"/>
</dbReference>
<dbReference type="InterPro" id="IPR036397">
    <property type="entry name" value="RNaseH_sf"/>
</dbReference>
<evidence type="ECO:0000256" key="1">
    <source>
        <dbReference type="SAM" id="MobiDB-lite"/>
    </source>
</evidence>
<dbReference type="InterPro" id="IPR003165">
    <property type="entry name" value="Piwi"/>
</dbReference>
<accession>Q0U676</accession>
<evidence type="ECO:0000313" key="3">
    <source>
        <dbReference type="EMBL" id="EAT80036.2"/>
    </source>
</evidence>
<dbReference type="Pfam" id="PF02171">
    <property type="entry name" value="Piwi"/>
    <property type="match status" value="1"/>
</dbReference>
<evidence type="ECO:0000313" key="4">
    <source>
        <dbReference type="Proteomes" id="UP000001055"/>
    </source>
</evidence>
<reference evidence="4" key="1">
    <citation type="journal article" date="2007" name="Plant Cell">
        <title>Dothideomycete-plant interactions illuminated by genome sequencing and EST analysis of the wheat pathogen Stagonospora nodorum.</title>
        <authorList>
            <person name="Hane J.K."/>
            <person name="Lowe R.G."/>
            <person name="Solomon P.S."/>
            <person name="Tan K.C."/>
            <person name="Schoch C.L."/>
            <person name="Spatafora J.W."/>
            <person name="Crous P.W."/>
            <person name="Kodira C."/>
            <person name="Birren B.W."/>
            <person name="Galagan J.E."/>
            <person name="Torriani S.F."/>
            <person name="McDonald B.A."/>
            <person name="Oliver R.P."/>
        </authorList>
    </citation>
    <scope>NUCLEOTIDE SEQUENCE [LARGE SCALE GENOMIC DNA]</scope>
    <source>
        <strain evidence="4">SN15 / ATCC MYA-4574 / FGSC 10173</strain>
    </source>
</reference>
<proteinExistence type="predicted"/>
<dbReference type="KEGG" id="pno:SNOG_12738"/>
<dbReference type="GeneID" id="5979869"/>